<dbReference type="eggNOG" id="COG2445">
    <property type="taxonomic scope" value="Bacteria"/>
</dbReference>
<evidence type="ECO:0000313" key="3">
    <source>
        <dbReference type="EMBL" id="WCL94699.1"/>
    </source>
</evidence>
<accession>Q6N1A9</accession>
<evidence type="ECO:0000259" key="1">
    <source>
        <dbReference type="Pfam" id="PF18743"/>
    </source>
</evidence>
<keyword evidence="4" id="KW-1185">Reference proteome</keyword>
<dbReference type="STRING" id="258594.RPA4499"/>
<dbReference type="GeneID" id="66895644"/>
<evidence type="ECO:0000313" key="4">
    <source>
        <dbReference type="Proteomes" id="UP000001426"/>
    </source>
</evidence>
<dbReference type="KEGG" id="rpa:TX73_023355"/>
<feature type="domain" description="REase AHJR-like" evidence="1">
    <location>
        <begin position="7"/>
        <end position="117"/>
    </location>
</feature>
<dbReference type="RefSeq" id="WP_011160031.1">
    <property type="nucleotide sequence ID" value="NZ_CP116810.1"/>
</dbReference>
<protein>
    <recommendedName>
        <fullName evidence="1">REase AHJR-like domain-containing protein</fullName>
    </recommendedName>
</protein>
<evidence type="ECO:0000313" key="2">
    <source>
        <dbReference type="EMBL" id="CAE29939.1"/>
    </source>
</evidence>
<organism evidence="2">
    <name type="scientific">Rhodopseudomonas palustris (strain ATCC BAA-98 / CGA009)</name>
    <dbReference type="NCBI Taxonomy" id="258594"/>
    <lineage>
        <taxon>Bacteria</taxon>
        <taxon>Pseudomonadati</taxon>
        <taxon>Pseudomonadota</taxon>
        <taxon>Alphaproteobacteria</taxon>
        <taxon>Hyphomicrobiales</taxon>
        <taxon>Nitrobacteraceae</taxon>
        <taxon>Rhodopseudomonas</taxon>
    </lineage>
</organism>
<dbReference type="HOGENOM" id="CLU_1243234_0_0_5"/>
<dbReference type="Proteomes" id="UP000001426">
    <property type="component" value="Chromosome"/>
</dbReference>
<dbReference type="Pfam" id="PF18743">
    <property type="entry name" value="AHJR-like"/>
    <property type="match status" value="1"/>
</dbReference>
<name>Q6N1A9_RHOPA</name>
<gene>
    <name evidence="2" type="ordered locus">RPA4499</name>
    <name evidence="3" type="ORF">TX73_023355</name>
</gene>
<reference evidence="3" key="1">
    <citation type="submission" date="2003-07" db="EMBL/GenBank/DDBJ databases">
        <authorList>
            <consortium name="Rhodopseudomonas genome consortium"/>
            <person name="Larimer F."/>
            <person name="Harwood C."/>
        </authorList>
    </citation>
    <scope>NUCLEOTIDE SEQUENCE</scope>
    <source>
        <strain evidence="3">CGA009</strain>
    </source>
</reference>
<reference evidence="2 4" key="2">
    <citation type="journal article" date="2004" name="Nat. Biotechnol.">
        <title>Complete genome sequence of the metabolically versatile photosynthetic bacterium Rhodopseudomonas palustris.</title>
        <authorList>
            <person name="Larimer F.W."/>
            <person name="Chain P."/>
            <person name="Hauser L."/>
            <person name="Lamerdin J."/>
            <person name="Malfatti S."/>
            <person name="Do L."/>
            <person name="Land M.L."/>
            <person name="Pelletier D.A."/>
            <person name="Beatty J.T."/>
            <person name="Lang A.S."/>
            <person name="Tabita F.R."/>
            <person name="Gibson J.L."/>
            <person name="Hanson T.E."/>
            <person name="Bobst C."/>
            <person name="Torres J.L."/>
            <person name="Peres C."/>
            <person name="Harrison F.H."/>
            <person name="Gibson J."/>
            <person name="Harwood C.S."/>
        </authorList>
    </citation>
    <scope>NUCLEOTIDE SEQUENCE [LARGE SCALE GENOMIC DNA]</scope>
    <source>
        <strain evidence="4">ATCC BAA-98 / CGA009</strain>
        <strain evidence="2">CGA009</strain>
    </source>
</reference>
<dbReference type="AlphaFoldDB" id="Q6N1A9"/>
<dbReference type="EMBL" id="BX572607">
    <property type="protein sequence ID" value="CAE29939.1"/>
    <property type="molecule type" value="Genomic_DNA"/>
</dbReference>
<proteinExistence type="predicted"/>
<dbReference type="EMBL" id="CP116810">
    <property type="protein sequence ID" value="WCL94699.1"/>
    <property type="molecule type" value="Genomic_DNA"/>
</dbReference>
<reference evidence="3" key="3">
    <citation type="submission" date="2022-12" db="EMBL/GenBank/DDBJ databases">
        <title>Complete genome sequence of Rhodopseudomonas palustris CGA0092 and corrections to the R. palustris CGA009 genome sequence.</title>
        <authorList>
            <person name="Mazny B.R."/>
            <person name="Sheff O.F."/>
            <person name="LaSarre B."/>
            <person name="McKinlay A."/>
            <person name="McKinlay J.B."/>
        </authorList>
    </citation>
    <scope>NUCLEOTIDE SEQUENCE</scope>
    <source>
        <strain evidence="3">CGA009</strain>
    </source>
</reference>
<dbReference type="InterPro" id="IPR040902">
    <property type="entry name" value="AHJR-like"/>
</dbReference>
<sequence length="216" mass="23861">MTADVGEREVIDLVLPRLQAEGYEVYMHPSPSVLPLFMRSYRPDAIALKSGKKVAVEVVRPSDEDRRRIQDLRSLFVGQSDWELMVIYASPSNSTEQLDVASREQIEASIREVESLRAAGQPRPAILLAYATLEAIGRALLPDEFRYPQSSVRLIEVLASQGLITPHEAKIVREASRVRNAVAHGEFGPVDDSLVDSFIEVLATLAEMVPAPSLSP</sequence>